<reference evidence="1 2" key="1">
    <citation type="submission" date="2016-11" db="EMBL/GenBank/DDBJ databases">
        <title>Whole genomes of Flavobacteriaceae.</title>
        <authorList>
            <person name="Stine C."/>
            <person name="Li C."/>
            <person name="Tadesse D."/>
        </authorList>
    </citation>
    <scope>NUCLEOTIDE SEQUENCE [LARGE SCALE GENOMIC DNA]</scope>
    <source>
        <strain evidence="1 2">CCUG 60112</strain>
    </source>
</reference>
<evidence type="ECO:0008006" key="3">
    <source>
        <dbReference type="Google" id="ProtNLM"/>
    </source>
</evidence>
<proteinExistence type="predicted"/>
<comment type="caution">
    <text evidence="1">The sequence shown here is derived from an EMBL/GenBank/DDBJ whole genome shotgun (WGS) entry which is preliminary data.</text>
</comment>
<dbReference type="InterPro" id="IPR005358">
    <property type="entry name" value="Puta_zinc/iron-chelating_dom"/>
</dbReference>
<evidence type="ECO:0000313" key="2">
    <source>
        <dbReference type="Proteomes" id="UP000198381"/>
    </source>
</evidence>
<keyword evidence="2" id="KW-1185">Reference proteome</keyword>
<evidence type="ECO:0000313" key="1">
    <source>
        <dbReference type="EMBL" id="OXB05173.1"/>
    </source>
</evidence>
<organism evidence="1 2">
    <name type="scientific">Flavobacterium plurextorum</name>
    <dbReference type="NCBI Taxonomy" id="1114867"/>
    <lineage>
        <taxon>Bacteria</taxon>
        <taxon>Pseudomonadati</taxon>
        <taxon>Bacteroidota</taxon>
        <taxon>Flavobacteriia</taxon>
        <taxon>Flavobacteriales</taxon>
        <taxon>Flavobacteriaceae</taxon>
        <taxon>Flavobacterium</taxon>
    </lineage>
</organism>
<dbReference type="EMBL" id="MUHD01000029">
    <property type="protein sequence ID" value="OXB05173.1"/>
    <property type="molecule type" value="Genomic_DNA"/>
</dbReference>
<protein>
    <recommendedName>
        <fullName evidence="3">YkgJ family cysteine cluster protein</fullName>
    </recommendedName>
</protein>
<dbReference type="Pfam" id="PF03692">
    <property type="entry name" value="CxxCxxCC"/>
    <property type="match status" value="1"/>
</dbReference>
<dbReference type="Proteomes" id="UP000198381">
    <property type="component" value="Unassembled WGS sequence"/>
</dbReference>
<gene>
    <name evidence="1" type="ORF">B0A81_15830</name>
</gene>
<accession>A0ABX4CST2</accession>
<name>A0ABX4CST2_9FLAO</name>
<sequence>MFFGICRYKINNPKRGANKCIMKDMYEDVKTGIDRFILQQKNCCKIGCAFCCYQTIEVIDIEIDAIKDFLVNKIDEITKEKIKENLKEYFIFFNKNTPNNKILDEHDLINHFQDIANTSKCKCPLLIENKCSIYEGRPLACRIHVVEKNPEICEAEPYRDSAPLAINVRGSLLQYVLSKKKTYIIPLAYLIAEALMPEMELKPIKKLYMN</sequence>